<dbReference type="PROSITE" id="PS50030">
    <property type="entry name" value="UBA"/>
    <property type="match status" value="1"/>
</dbReference>
<reference evidence="3" key="1">
    <citation type="journal article" date="2020" name="Stud. Mycol.">
        <title>101 Dothideomycetes genomes: a test case for predicting lifestyles and emergence of pathogens.</title>
        <authorList>
            <person name="Haridas S."/>
            <person name="Albert R."/>
            <person name="Binder M."/>
            <person name="Bloem J."/>
            <person name="Labutti K."/>
            <person name="Salamov A."/>
            <person name="Andreopoulos B."/>
            <person name="Baker S."/>
            <person name="Barry K."/>
            <person name="Bills G."/>
            <person name="Bluhm B."/>
            <person name="Cannon C."/>
            <person name="Castanera R."/>
            <person name="Culley D."/>
            <person name="Daum C."/>
            <person name="Ezra D."/>
            <person name="Gonzalez J."/>
            <person name="Henrissat B."/>
            <person name="Kuo A."/>
            <person name="Liang C."/>
            <person name="Lipzen A."/>
            <person name="Lutzoni F."/>
            <person name="Magnuson J."/>
            <person name="Mondo S."/>
            <person name="Nolan M."/>
            <person name="Ohm R."/>
            <person name="Pangilinan J."/>
            <person name="Park H.-J."/>
            <person name="Ramirez L."/>
            <person name="Alfaro M."/>
            <person name="Sun H."/>
            <person name="Tritt A."/>
            <person name="Yoshinaga Y."/>
            <person name="Zwiers L.-H."/>
            <person name="Turgeon B."/>
            <person name="Goodwin S."/>
            <person name="Spatafora J."/>
            <person name="Crous P."/>
            <person name="Grigoriev I."/>
        </authorList>
    </citation>
    <scope>NUCLEOTIDE SEQUENCE</scope>
    <source>
        <strain evidence="3">CBS 115976</strain>
    </source>
</reference>
<feature type="compositionally biased region" description="Low complexity" evidence="1">
    <location>
        <begin position="273"/>
        <end position="285"/>
    </location>
</feature>
<sequence length="992" mass="109033">MAAEITPKPAASSNMARRSLSVFSRKGYDCPSPVGMHSLAVAGMTLAGPSTPSISQSTTTQPPSHCSPNKNSKKWSKLRRRSLQQHGTILRAVPQETPPPQMSSLEIEMATSPNEEILRNIGLAPDHSPSPVDGAIFFPQNPESPTNSRRMSVRQRRTTSQGNILGVWKDGSVEWNPQCQEEPTTPSLQDVTALTGPNQDGAMSNRTEKPKIQVVIPSGSKRRISLPSYLSPVKAKEPAPEEDPEHLQVPGHQRSASNASSSSMSSEEDKDSSSGVVSNRSSVTSIESDPESAFQATKPIEWKGKSSMSPEIDSAQTDASSAPSLFDLVDIVRTPSTRNPHVLTRACSGAVHKMNTLREGEEEAAARASSPTLSEAERSLEAHLTALQNVQQWKVDSIQREFSIARKPAPPLKSSKRRSRHQPIVIPSMEPPTPNRAAPATPTKQHTLRRSSSVRSCLSLVHEQSEQAVAANDAEQIVYGILSQMDDLDDLFNAAMMNKAFYRVFKNNELLLMQTCLRNMSAPAWEFRLTAQPFDEEPDSAIPPPEYSPATFYSQHVADSRVLGNIKSLILERCHSVIRPETEALLIQHSAFRKSEVDDALWRIWTFCKIFGCSKGREEDVPSHMDWLRGGIVAHQIDAQSSFSSCDGWFDVNSVLTTSEHFAMGNAGGLSAEELYNMTEMWNSLRLISQGILGQTEDARKYGVFDDTDIRGGDIDGEELMLEEWHNYLLTLGLSATHTIASPTTPEDAFDLANSASWTAWPAPAGGSTRANFLREPVARLYEERILESFAPAQSRAQEMRDLRRRRTSSLAMDLRERKASGSTQGLPLIAVEQPMSRANSVLDHLSTAPSSAVSAPPMWGAHPNVDISQYRQSMEMHVEASPVFSPIGTHPALRSVSVPNRGVWRPQSDVEAISLNDGLPGYEPEMQHPLQMALSGDDSSMHSPEKAIFRIVEMGFTHEEAKGALKITDMGDGLRVDRAVEYLLRTQGLSY</sequence>
<feature type="compositionally biased region" description="Polar residues" evidence="1">
    <location>
        <begin position="175"/>
        <end position="205"/>
    </location>
</feature>
<evidence type="ECO:0000256" key="1">
    <source>
        <dbReference type="SAM" id="MobiDB-lite"/>
    </source>
</evidence>
<dbReference type="AlphaFoldDB" id="A0A6A6U3Y5"/>
<evidence type="ECO:0000313" key="4">
    <source>
        <dbReference type="Proteomes" id="UP000799302"/>
    </source>
</evidence>
<feature type="region of interest" description="Disordered" evidence="1">
    <location>
        <begin position="138"/>
        <end position="160"/>
    </location>
</feature>
<feature type="compositionally biased region" description="Polar residues" evidence="1">
    <location>
        <begin position="306"/>
        <end position="321"/>
    </location>
</feature>
<feature type="region of interest" description="Disordered" evidence="1">
    <location>
        <begin position="409"/>
        <end position="449"/>
    </location>
</feature>
<dbReference type="OrthoDB" id="5376710at2759"/>
<proteinExistence type="predicted"/>
<feature type="compositionally biased region" description="Polar residues" evidence="1">
    <location>
        <begin position="141"/>
        <end position="150"/>
    </location>
</feature>
<feature type="compositionally biased region" description="Low complexity" evidence="1">
    <location>
        <begin position="49"/>
        <end position="64"/>
    </location>
</feature>
<dbReference type="InterPro" id="IPR009060">
    <property type="entry name" value="UBA-like_sf"/>
</dbReference>
<keyword evidence="4" id="KW-1185">Reference proteome</keyword>
<name>A0A6A6U3Y5_9PEZI</name>
<feature type="region of interest" description="Disordered" evidence="1">
    <location>
        <begin position="46"/>
        <end position="82"/>
    </location>
</feature>
<dbReference type="Gene3D" id="1.10.8.10">
    <property type="entry name" value="DNA helicase RuvA subunit, C-terminal domain"/>
    <property type="match status" value="1"/>
</dbReference>
<gene>
    <name evidence="3" type="ORF">BT63DRAFT_442603</name>
</gene>
<feature type="compositionally biased region" description="Basic residues" evidence="1">
    <location>
        <begin position="71"/>
        <end position="82"/>
    </location>
</feature>
<dbReference type="EMBL" id="MU004239">
    <property type="protein sequence ID" value="KAF2666356.1"/>
    <property type="molecule type" value="Genomic_DNA"/>
</dbReference>
<dbReference type="InterPro" id="IPR015940">
    <property type="entry name" value="UBA"/>
</dbReference>
<protein>
    <recommendedName>
        <fullName evidence="2">UBA domain-containing protein</fullName>
    </recommendedName>
</protein>
<dbReference type="SUPFAM" id="SSF46934">
    <property type="entry name" value="UBA-like"/>
    <property type="match status" value="1"/>
</dbReference>
<evidence type="ECO:0000259" key="2">
    <source>
        <dbReference type="PROSITE" id="PS50030"/>
    </source>
</evidence>
<feature type="domain" description="UBA" evidence="2">
    <location>
        <begin position="943"/>
        <end position="987"/>
    </location>
</feature>
<accession>A0A6A6U3Y5</accession>
<organism evidence="3 4">
    <name type="scientific">Microthyrium microscopicum</name>
    <dbReference type="NCBI Taxonomy" id="703497"/>
    <lineage>
        <taxon>Eukaryota</taxon>
        <taxon>Fungi</taxon>
        <taxon>Dikarya</taxon>
        <taxon>Ascomycota</taxon>
        <taxon>Pezizomycotina</taxon>
        <taxon>Dothideomycetes</taxon>
        <taxon>Dothideomycetes incertae sedis</taxon>
        <taxon>Microthyriales</taxon>
        <taxon>Microthyriaceae</taxon>
        <taxon>Microthyrium</taxon>
    </lineage>
</organism>
<feature type="region of interest" description="Disordered" evidence="1">
    <location>
        <begin position="175"/>
        <end position="321"/>
    </location>
</feature>
<feature type="compositionally biased region" description="Low complexity" evidence="1">
    <location>
        <begin position="255"/>
        <end position="265"/>
    </location>
</feature>
<evidence type="ECO:0000313" key="3">
    <source>
        <dbReference type="EMBL" id="KAF2666356.1"/>
    </source>
</evidence>
<dbReference type="Proteomes" id="UP000799302">
    <property type="component" value="Unassembled WGS sequence"/>
</dbReference>